<evidence type="ECO:0000313" key="2">
    <source>
        <dbReference type="EMBL" id="GFO21622.1"/>
    </source>
</evidence>
<evidence type="ECO:0000313" key="3">
    <source>
        <dbReference type="Proteomes" id="UP000735302"/>
    </source>
</evidence>
<dbReference type="EMBL" id="BLXT01005270">
    <property type="protein sequence ID" value="GFO21622.1"/>
    <property type="molecule type" value="Genomic_DNA"/>
</dbReference>
<feature type="compositionally biased region" description="Basic and acidic residues" evidence="1">
    <location>
        <begin position="47"/>
        <end position="60"/>
    </location>
</feature>
<feature type="compositionally biased region" description="Low complexity" evidence="1">
    <location>
        <begin position="61"/>
        <end position="76"/>
    </location>
</feature>
<dbReference type="AlphaFoldDB" id="A0AAV4BQH9"/>
<proteinExistence type="predicted"/>
<organism evidence="2 3">
    <name type="scientific">Plakobranchus ocellatus</name>
    <dbReference type="NCBI Taxonomy" id="259542"/>
    <lineage>
        <taxon>Eukaryota</taxon>
        <taxon>Metazoa</taxon>
        <taxon>Spiralia</taxon>
        <taxon>Lophotrochozoa</taxon>
        <taxon>Mollusca</taxon>
        <taxon>Gastropoda</taxon>
        <taxon>Heterobranchia</taxon>
        <taxon>Euthyneura</taxon>
        <taxon>Panpulmonata</taxon>
        <taxon>Sacoglossa</taxon>
        <taxon>Placobranchoidea</taxon>
        <taxon>Plakobranchidae</taxon>
        <taxon>Plakobranchus</taxon>
    </lineage>
</organism>
<accession>A0AAV4BQH9</accession>
<feature type="compositionally biased region" description="Acidic residues" evidence="1">
    <location>
        <begin position="159"/>
        <end position="201"/>
    </location>
</feature>
<feature type="region of interest" description="Disordered" evidence="1">
    <location>
        <begin position="47"/>
        <end position="95"/>
    </location>
</feature>
<dbReference type="Proteomes" id="UP000735302">
    <property type="component" value="Unassembled WGS sequence"/>
</dbReference>
<reference evidence="2 3" key="1">
    <citation type="journal article" date="2021" name="Elife">
        <title>Chloroplast acquisition without the gene transfer in kleptoplastic sea slugs, Plakobranchus ocellatus.</title>
        <authorList>
            <person name="Maeda T."/>
            <person name="Takahashi S."/>
            <person name="Yoshida T."/>
            <person name="Shimamura S."/>
            <person name="Takaki Y."/>
            <person name="Nagai Y."/>
            <person name="Toyoda A."/>
            <person name="Suzuki Y."/>
            <person name="Arimoto A."/>
            <person name="Ishii H."/>
            <person name="Satoh N."/>
            <person name="Nishiyama T."/>
            <person name="Hasebe M."/>
            <person name="Maruyama T."/>
            <person name="Minagawa J."/>
            <person name="Obokata J."/>
            <person name="Shigenobu S."/>
        </authorList>
    </citation>
    <scope>NUCLEOTIDE SEQUENCE [LARGE SCALE GENOMIC DNA]</scope>
</reference>
<feature type="compositionally biased region" description="Low complexity" evidence="1">
    <location>
        <begin position="145"/>
        <end position="158"/>
    </location>
</feature>
<feature type="compositionally biased region" description="Low complexity" evidence="1">
    <location>
        <begin position="126"/>
        <end position="137"/>
    </location>
</feature>
<name>A0AAV4BQH9_9GAST</name>
<evidence type="ECO:0000256" key="1">
    <source>
        <dbReference type="SAM" id="MobiDB-lite"/>
    </source>
</evidence>
<keyword evidence="3" id="KW-1185">Reference proteome</keyword>
<feature type="region of interest" description="Disordered" evidence="1">
    <location>
        <begin position="119"/>
        <end position="201"/>
    </location>
</feature>
<protein>
    <submittedName>
        <fullName evidence="2">Uncharacterized protein</fullName>
    </submittedName>
</protein>
<gene>
    <name evidence="2" type="ORF">PoB_004812700</name>
</gene>
<sequence>MVGSLEARQQTGDLRFSGIHQARASVAGLEPAIEESLQISERVLARDAEPGLCDPAREQRQQQQHQQQQQQQQQQQTSTANWSNKKHASLRPDLVSLRCSEAKNRDEVLHADLAQWPAEARHSNPDRTTWPWWPDPDYQTSTPTRPGQASSRRPSSQSPEEEGEEEKEKEREEEEEEEEDKDEEKDEEEEEEMDEEEEDEE</sequence>
<comment type="caution">
    <text evidence="2">The sequence shown here is derived from an EMBL/GenBank/DDBJ whole genome shotgun (WGS) entry which is preliminary data.</text>
</comment>